<keyword evidence="2" id="KW-1185">Reference proteome</keyword>
<evidence type="ECO:0000313" key="1">
    <source>
        <dbReference type="EMBL" id="GLX76871.1"/>
    </source>
</evidence>
<comment type="caution">
    <text evidence="1">The sequence shown here is derived from an EMBL/GenBank/DDBJ whole genome shotgun (WGS) entry which is preliminary data.</text>
</comment>
<name>A0ABQ6GLY6_9GAMM</name>
<dbReference type="RefSeq" id="WP_284242659.1">
    <property type="nucleotide sequence ID" value="NZ_BSST01000001.1"/>
</dbReference>
<reference evidence="1 2" key="1">
    <citation type="submission" date="2023-03" db="EMBL/GenBank/DDBJ databases">
        <title>Draft genome sequence of Thalassotalea insulae KCTC 62186T.</title>
        <authorList>
            <person name="Sawabe T."/>
        </authorList>
    </citation>
    <scope>NUCLEOTIDE SEQUENCE [LARGE SCALE GENOMIC DNA]</scope>
    <source>
        <strain evidence="1 2">KCTC 62186</strain>
    </source>
</reference>
<accession>A0ABQ6GLY6</accession>
<dbReference type="Proteomes" id="UP001157186">
    <property type="component" value="Unassembled WGS sequence"/>
</dbReference>
<dbReference type="EMBL" id="BSST01000001">
    <property type="protein sequence ID" value="GLX76871.1"/>
    <property type="molecule type" value="Genomic_DNA"/>
</dbReference>
<evidence type="ECO:0000313" key="2">
    <source>
        <dbReference type="Proteomes" id="UP001157186"/>
    </source>
</evidence>
<sequence>MLTSIKQTLGKTCLVGLSYFDHQHNLVKQSVLAGTVLKADNDLGITLALATTNNVSSSTNNTTDTSSTSNAQFILPANLSCWFIAPKGDFHTSAENIKISDPDFLVTWDIYQTKADAADNEQQWWQWLPRTTPPQSGR</sequence>
<protein>
    <submittedName>
        <fullName evidence="1">Uncharacterized protein</fullName>
    </submittedName>
</protein>
<organism evidence="1 2">
    <name type="scientific">Thalassotalea insulae</name>
    <dbReference type="NCBI Taxonomy" id="2056778"/>
    <lineage>
        <taxon>Bacteria</taxon>
        <taxon>Pseudomonadati</taxon>
        <taxon>Pseudomonadota</taxon>
        <taxon>Gammaproteobacteria</taxon>
        <taxon>Alteromonadales</taxon>
        <taxon>Colwelliaceae</taxon>
        <taxon>Thalassotalea</taxon>
    </lineage>
</organism>
<gene>
    <name evidence="1" type="ORF">tinsulaeT_02110</name>
</gene>
<proteinExistence type="predicted"/>